<dbReference type="EMBL" id="JANDHW010000018">
    <property type="protein sequence ID" value="MCP9612987.1"/>
    <property type="molecule type" value="Genomic_DNA"/>
</dbReference>
<dbReference type="Proteomes" id="UP001205603">
    <property type="component" value="Unassembled WGS sequence"/>
</dbReference>
<gene>
    <name evidence="5" type="ORF">NMU02_12890</name>
</gene>
<evidence type="ECO:0000313" key="5">
    <source>
        <dbReference type="EMBL" id="MCP9612987.1"/>
    </source>
</evidence>
<proteinExistence type="predicted"/>
<dbReference type="SUPFAM" id="SSF111369">
    <property type="entry name" value="HlyD-like secretion proteins"/>
    <property type="match status" value="1"/>
</dbReference>
<sequence>MKKIQTLLSSIVLLTLFCACSNKDNRYDAAGTFEATEVIVSAEANGKLEQFDITEGELLKAGETVGYIDTIQIWLKIQQLKASNKAISSRLADVPVQIAALQQQIMTQKREKYRFENLLKNNAANQKQVDDIDAQITVLEKQLEAQLSSLRNNNSGLNEESAATTLQIAQLEDQLQKCRIYSPITGTVLTKYAEAGELATTGKALFKIADTEQLFLRAYLTSDQLSSIKTRQKVKVIADFGGEEQREYDGTVSWISSKAEFTPKGIQTRDERANLVYAVKIAVKNDGYIKIGMYGEVIFTQQ</sequence>
<dbReference type="PANTHER" id="PTHR32347:SF23">
    <property type="entry name" value="BLL5650 PROTEIN"/>
    <property type="match status" value="1"/>
</dbReference>
<dbReference type="PANTHER" id="PTHR32347">
    <property type="entry name" value="EFFLUX SYSTEM COMPONENT YKNX-RELATED"/>
    <property type="match status" value="1"/>
</dbReference>
<evidence type="ECO:0000256" key="1">
    <source>
        <dbReference type="ARBA" id="ARBA00004196"/>
    </source>
</evidence>
<dbReference type="RefSeq" id="WP_255028372.1">
    <property type="nucleotide sequence ID" value="NZ_JANDHW010000018.1"/>
</dbReference>
<organism evidence="5 6">
    <name type="scientific">Coprobacter tertius</name>
    <dbReference type="NCBI Taxonomy" id="2944915"/>
    <lineage>
        <taxon>Bacteria</taxon>
        <taxon>Pseudomonadati</taxon>
        <taxon>Bacteroidota</taxon>
        <taxon>Bacteroidia</taxon>
        <taxon>Bacteroidales</taxon>
        <taxon>Barnesiellaceae</taxon>
        <taxon>Coprobacter</taxon>
    </lineage>
</organism>
<evidence type="ECO:0000256" key="3">
    <source>
        <dbReference type="SAM" id="Coils"/>
    </source>
</evidence>
<dbReference type="Gene3D" id="2.40.30.170">
    <property type="match status" value="1"/>
</dbReference>
<dbReference type="InterPro" id="IPR050465">
    <property type="entry name" value="UPF0194_transport"/>
</dbReference>
<feature type="domain" description="Multidrug resistance protein MdtA-like barrel-sandwich hybrid" evidence="4">
    <location>
        <begin position="38"/>
        <end position="208"/>
    </location>
</feature>
<keyword evidence="2 3" id="KW-0175">Coiled coil</keyword>
<dbReference type="InterPro" id="IPR058625">
    <property type="entry name" value="MdtA-like_BSH"/>
</dbReference>
<name>A0ABT1MK35_9BACT</name>
<accession>A0ABT1MK35</accession>
<feature type="coiled-coil region" evidence="3">
    <location>
        <begin position="140"/>
        <end position="174"/>
    </location>
</feature>
<evidence type="ECO:0000313" key="6">
    <source>
        <dbReference type="Proteomes" id="UP001205603"/>
    </source>
</evidence>
<dbReference type="Pfam" id="PF25917">
    <property type="entry name" value="BSH_RND"/>
    <property type="match status" value="1"/>
</dbReference>
<keyword evidence="6" id="KW-1185">Reference proteome</keyword>
<comment type="caution">
    <text evidence="5">The sequence shown here is derived from an EMBL/GenBank/DDBJ whole genome shotgun (WGS) entry which is preliminary data.</text>
</comment>
<dbReference type="PROSITE" id="PS51257">
    <property type="entry name" value="PROKAR_LIPOPROTEIN"/>
    <property type="match status" value="1"/>
</dbReference>
<comment type="subcellular location">
    <subcellularLocation>
        <location evidence="1">Cell envelope</location>
    </subcellularLocation>
</comment>
<reference evidence="5 6" key="1">
    <citation type="submission" date="2022-07" db="EMBL/GenBank/DDBJ databases">
        <title>Fecal culturing of patients with breast cancer.</title>
        <authorList>
            <person name="Teng N.M.Y."/>
            <person name="Kiu R."/>
            <person name="Evans R."/>
            <person name="Baker D.J."/>
            <person name="Zenner C."/>
            <person name="Robinson S.D."/>
            <person name="Hall L.J."/>
        </authorList>
    </citation>
    <scope>NUCLEOTIDE SEQUENCE [LARGE SCALE GENOMIC DNA]</scope>
    <source>
        <strain evidence="5 6">LH1063</strain>
    </source>
</reference>
<evidence type="ECO:0000259" key="4">
    <source>
        <dbReference type="Pfam" id="PF25917"/>
    </source>
</evidence>
<evidence type="ECO:0000256" key="2">
    <source>
        <dbReference type="ARBA" id="ARBA00023054"/>
    </source>
</evidence>
<dbReference type="Gene3D" id="2.40.50.100">
    <property type="match status" value="1"/>
</dbReference>
<protein>
    <submittedName>
        <fullName evidence="5">HlyD family efflux transporter periplasmic adaptor subunit</fullName>
    </submittedName>
</protein>